<dbReference type="Proteomes" id="UP001596203">
    <property type="component" value="Unassembled WGS sequence"/>
</dbReference>
<keyword evidence="1" id="KW-0378">Hydrolase</keyword>
<protein>
    <submittedName>
        <fullName evidence="1">Alpha/beta fold hydrolase</fullName>
    </submittedName>
</protein>
<organism evidence="1 2">
    <name type="scientific">Plantactinospora solaniradicis</name>
    <dbReference type="NCBI Taxonomy" id="1723736"/>
    <lineage>
        <taxon>Bacteria</taxon>
        <taxon>Bacillati</taxon>
        <taxon>Actinomycetota</taxon>
        <taxon>Actinomycetes</taxon>
        <taxon>Micromonosporales</taxon>
        <taxon>Micromonosporaceae</taxon>
        <taxon>Plantactinospora</taxon>
    </lineage>
</organism>
<dbReference type="SUPFAM" id="SSF53474">
    <property type="entry name" value="alpha/beta-Hydrolases"/>
    <property type="match status" value="1"/>
</dbReference>
<comment type="caution">
    <text evidence="1">The sequence shown here is derived from an EMBL/GenBank/DDBJ whole genome shotgun (WGS) entry which is preliminary data.</text>
</comment>
<dbReference type="GO" id="GO:0016787">
    <property type="term" value="F:hydrolase activity"/>
    <property type="evidence" value="ECO:0007669"/>
    <property type="project" value="UniProtKB-KW"/>
</dbReference>
<sequence>MQSRLYSWQVGTFISDPEVRRELVPQMVRDFPPTQPAFWRLNEDLLGTLLRRRSRIPDLRRFTPPVRIVFGARDRNLNSRVALRFAELFPKADLHLLDARHYVQVDEPERAGQLINTA</sequence>
<name>A0ABW1K457_9ACTN</name>
<accession>A0ABW1K457</accession>
<evidence type="ECO:0000313" key="1">
    <source>
        <dbReference type="EMBL" id="MFC6016027.1"/>
    </source>
</evidence>
<dbReference type="InterPro" id="IPR029058">
    <property type="entry name" value="AB_hydrolase_fold"/>
</dbReference>
<proteinExistence type="predicted"/>
<reference evidence="2" key="1">
    <citation type="journal article" date="2019" name="Int. J. Syst. Evol. Microbiol.">
        <title>The Global Catalogue of Microorganisms (GCM) 10K type strain sequencing project: providing services to taxonomists for standard genome sequencing and annotation.</title>
        <authorList>
            <consortium name="The Broad Institute Genomics Platform"/>
            <consortium name="The Broad Institute Genome Sequencing Center for Infectious Disease"/>
            <person name="Wu L."/>
            <person name="Ma J."/>
        </authorList>
    </citation>
    <scope>NUCLEOTIDE SEQUENCE [LARGE SCALE GENOMIC DNA]</scope>
    <source>
        <strain evidence="2">ZS-35-S2</strain>
    </source>
</reference>
<dbReference type="RefSeq" id="WP_377418989.1">
    <property type="nucleotide sequence ID" value="NZ_JBHSPR010000007.1"/>
</dbReference>
<gene>
    <name evidence="1" type="ORF">ACFP2T_07455</name>
</gene>
<dbReference type="Gene3D" id="3.40.50.1820">
    <property type="entry name" value="alpha/beta hydrolase"/>
    <property type="match status" value="1"/>
</dbReference>
<evidence type="ECO:0000313" key="2">
    <source>
        <dbReference type="Proteomes" id="UP001596203"/>
    </source>
</evidence>
<dbReference type="EMBL" id="JBHSPR010000007">
    <property type="protein sequence ID" value="MFC6016027.1"/>
    <property type="molecule type" value="Genomic_DNA"/>
</dbReference>
<keyword evidence="2" id="KW-1185">Reference proteome</keyword>